<protein>
    <submittedName>
        <fullName evidence="3">ROK family transcriptional regulator</fullName>
    </submittedName>
</protein>
<dbReference type="PANTHER" id="PTHR18964:SF173">
    <property type="entry name" value="GLUCOKINASE"/>
    <property type="match status" value="1"/>
</dbReference>
<dbReference type="PANTHER" id="PTHR18964">
    <property type="entry name" value="ROK (REPRESSOR, ORF, KINASE) FAMILY"/>
    <property type="match status" value="1"/>
</dbReference>
<dbReference type="InterPro" id="IPR000600">
    <property type="entry name" value="ROK"/>
</dbReference>
<dbReference type="Gene3D" id="1.10.10.10">
    <property type="entry name" value="Winged helix-like DNA-binding domain superfamily/Winged helix DNA-binding domain"/>
    <property type="match status" value="1"/>
</dbReference>
<comment type="similarity">
    <text evidence="1">Belongs to the ROK (NagC/XylR) family.</text>
</comment>
<name>A0ABN2T0K0_9ACTN</name>
<dbReference type="InterPro" id="IPR036388">
    <property type="entry name" value="WH-like_DNA-bd_sf"/>
</dbReference>
<proteinExistence type="inferred from homology"/>
<dbReference type="InterPro" id="IPR049874">
    <property type="entry name" value="ROK_cs"/>
</dbReference>
<dbReference type="CDD" id="cd00090">
    <property type="entry name" value="HTH_ARSR"/>
    <property type="match status" value="1"/>
</dbReference>
<keyword evidence="4" id="KW-1185">Reference proteome</keyword>
<organism evidence="3 4">
    <name type="scientific">Catenulispora subtropica</name>
    <dbReference type="NCBI Taxonomy" id="450798"/>
    <lineage>
        <taxon>Bacteria</taxon>
        <taxon>Bacillati</taxon>
        <taxon>Actinomycetota</taxon>
        <taxon>Actinomycetes</taxon>
        <taxon>Catenulisporales</taxon>
        <taxon>Catenulisporaceae</taxon>
        <taxon>Catenulispora</taxon>
    </lineage>
</organism>
<dbReference type="EMBL" id="BAAAQM010000056">
    <property type="protein sequence ID" value="GAA1995998.1"/>
    <property type="molecule type" value="Genomic_DNA"/>
</dbReference>
<dbReference type="Gene3D" id="3.30.420.40">
    <property type="match status" value="2"/>
</dbReference>
<dbReference type="InterPro" id="IPR011991">
    <property type="entry name" value="ArsR-like_HTH"/>
</dbReference>
<evidence type="ECO:0000256" key="2">
    <source>
        <dbReference type="SAM" id="MobiDB-lite"/>
    </source>
</evidence>
<comment type="caution">
    <text evidence="3">The sequence shown here is derived from an EMBL/GenBank/DDBJ whole genome shotgun (WGS) entry which is preliminary data.</text>
</comment>
<dbReference type="InterPro" id="IPR043129">
    <property type="entry name" value="ATPase_NBD"/>
</dbReference>
<evidence type="ECO:0000313" key="3">
    <source>
        <dbReference type="EMBL" id="GAA1995998.1"/>
    </source>
</evidence>
<dbReference type="SUPFAM" id="SSF46785">
    <property type="entry name" value="Winged helix' DNA-binding domain"/>
    <property type="match status" value="1"/>
</dbReference>
<feature type="region of interest" description="Disordered" evidence="2">
    <location>
        <begin position="1"/>
        <end position="21"/>
    </location>
</feature>
<evidence type="ECO:0000313" key="4">
    <source>
        <dbReference type="Proteomes" id="UP001499854"/>
    </source>
</evidence>
<accession>A0ABN2T0K0</accession>
<dbReference type="PROSITE" id="PS01125">
    <property type="entry name" value="ROK"/>
    <property type="match status" value="1"/>
</dbReference>
<dbReference type="InterPro" id="IPR036390">
    <property type="entry name" value="WH_DNA-bd_sf"/>
</dbReference>
<reference evidence="3 4" key="1">
    <citation type="journal article" date="2019" name="Int. J. Syst. Evol. Microbiol.">
        <title>The Global Catalogue of Microorganisms (GCM) 10K type strain sequencing project: providing services to taxonomists for standard genome sequencing and annotation.</title>
        <authorList>
            <consortium name="The Broad Institute Genomics Platform"/>
            <consortium name="The Broad Institute Genome Sequencing Center for Infectious Disease"/>
            <person name="Wu L."/>
            <person name="Ma J."/>
        </authorList>
    </citation>
    <scope>NUCLEOTIDE SEQUENCE [LARGE SCALE GENOMIC DNA]</scope>
    <source>
        <strain evidence="3 4">JCM 16013</strain>
    </source>
</reference>
<dbReference type="Proteomes" id="UP001499854">
    <property type="component" value="Unassembled WGS sequence"/>
</dbReference>
<dbReference type="SUPFAM" id="SSF53067">
    <property type="entry name" value="Actin-like ATPase domain"/>
    <property type="match status" value="1"/>
</dbReference>
<dbReference type="Pfam" id="PF00480">
    <property type="entry name" value="ROK"/>
    <property type="match status" value="1"/>
</dbReference>
<dbReference type="Pfam" id="PF13412">
    <property type="entry name" value="HTH_24"/>
    <property type="match status" value="1"/>
</dbReference>
<evidence type="ECO:0000256" key="1">
    <source>
        <dbReference type="ARBA" id="ARBA00006479"/>
    </source>
</evidence>
<sequence>MKTRPTILRPMRTPPPESRAERSRMAVVRLLRERGTMSRADIARAVGLSRSTVSGIIAALVEDDLVVELDARLAPAGGGAGRPGAAVMLNPASGEAIGVDFGYRHVHVIIANVAHAVRIAKSVRLPVDYEPGQGFDLAADLVRTAIGEAGTDPSRILGVGVSVPGPFDTRRGVPNSGMPSPWSGIPVAAELTARLGLPVLADGDTKLGALAERRWGAARGCDEFVYMKLHGGVGGAFVSNGQLARGATGGAGEIGHLIVDANGPLCRCGNRGCLETFVGLPVVMRALEPAYGDRLTLRNVITMAWQGDRGCIRALSDAGAMAGRAVGMLGNILNPETVIIGGALAAAGELLMGPLREAAAAASLPLAGGAMTIQTGALGPQACALGAVAMVLGETDEKLLAAMGS</sequence>
<gene>
    <name evidence="3" type="ORF">GCM10009838_71190</name>
</gene>